<reference evidence="2" key="1">
    <citation type="submission" date="2020-03" db="EMBL/GenBank/DDBJ databases">
        <title>The deep terrestrial virosphere.</title>
        <authorList>
            <person name="Holmfeldt K."/>
            <person name="Nilsson E."/>
            <person name="Simone D."/>
            <person name="Lopez-Fernandez M."/>
            <person name="Wu X."/>
            <person name="de Brujin I."/>
            <person name="Lundin D."/>
            <person name="Andersson A."/>
            <person name="Bertilsson S."/>
            <person name="Dopson M."/>
        </authorList>
    </citation>
    <scope>NUCLEOTIDE SEQUENCE</scope>
    <source>
        <strain evidence="1">MM415A01668</strain>
        <strain evidence="2">MM415B05507</strain>
    </source>
</reference>
<gene>
    <name evidence="1" type="ORF">MM415A01668_0017</name>
    <name evidence="2" type="ORF">MM415B05507_0010</name>
</gene>
<proteinExistence type="predicted"/>
<evidence type="ECO:0000313" key="2">
    <source>
        <dbReference type="EMBL" id="QJA95284.1"/>
    </source>
</evidence>
<sequence>MNRRTGLFIFILVCAILILPWLYVVPRAFGQDYMDSVLAIDFWTGYTNEPEHSFQFMADGRILLDDKPVESMSQPEIVAILKSIAESLQRQYGNDSLLWHYERQTDYLLGEVERLQKELDMIHNEYLLIKKSDVPKFDHLGGNEQ</sequence>
<organism evidence="2">
    <name type="scientific">viral metagenome</name>
    <dbReference type="NCBI Taxonomy" id="1070528"/>
    <lineage>
        <taxon>unclassified sequences</taxon>
        <taxon>metagenomes</taxon>
        <taxon>organismal metagenomes</taxon>
    </lineage>
</organism>
<dbReference type="AlphaFoldDB" id="A0A6M3LP85"/>
<name>A0A6M3LP85_9ZZZZ</name>
<evidence type="ECO:0000313" key="1">
    <source>
        <dbReference type="EMBL" id="QJA75868.1"/>
    </source>
</evidence>
<accession>A0A6M3LP85</accession>
<protein>
    <submittedName>
        <fullName evidence="2">Uncharacterized protein</fullName>
    </submittedName>
</protein>
<dbReference type="EMBL" id="MT143301">
    <property type="protein sequence ID" value="QJA95284.1"/>
    <property type="molecule type" value="Genomic_DNA"/>
</dbReference>
<dbReference type="EMBL" id="MT142189">
    <property type="protein sequence ID" value="QJA75868.1"/>
    <property type="molecule type" value="Genomic_DNA"/>
</dbReference>